<dbReference type="EMBL" id="LXQA010873802">
    <property type="protein sequence ID" value="MCI75036.1"/>
    <property type="molecule type" value="Genomic_DNA"/>
</dbReference>
<feature type="region of interest" description="Disordered" evidence="1">
    <location>
        <begin position="1"/>
        <end position="26"/>
    </location>
</feature>
<accession>A0A392URC3</accession>
<evidence type="ECO:0000313" key="3">
    <source>
        <dbReference type="Proteomes" id="UP000265520"/>
    </source>
</evidence>
<keyword evidence="3" id="KW-1185">Reference proteome</keyword>
<sequence length="38" mass="4109">MAAIQESRTDQPKTTPLPFQPPPPLLVSDSYAKDAILA</sequence>
<feature type="non-terminal residue" evidence="2">
    <location>
        <position position="38"/>
    </location>
</feature>
<dbReference type="AlphaFoldDB" id="A0A392URC3"/>
<protein>
    <submittedName>
        <fullName evidence="2">Uncharacterized protein</fullName>
    </submittedName>
</protein>
<evidence type="ECO:0000256" key="1">
    <source>
        <dbReference type="SAM" id="MobiDB-lite"/>
    </source>
</evidence>
<name>A0A392URC3_9FABA</name>
<evidence type="ECO:0000313" key="2">
    <source>
        <dbReference type="EMBL" id="MCI75036.1"/>
    </source>
</evidence>
<comment type="caution">
    <text evidence="2">The sequence shown here is derived from an EMBL/GenBank/DDBJ whole genome shotgun (WGS) entry which is preliminary data.</text>
</comment>
<reference evidence="2 3" key="1">
    <citation type="journal article" date="2018" name="Front. Plant Sci.">
        <title>Red Clover (Trifolium pratense) and Zigzag Clover (T. medium) - A Picture of Genomic Similarities and Differences.</title>
        <authorList>
            <person name="Dluhosova J."/>
            <person name="Istvanek J."/>
            <person name="Nedelnik J."/>
            <person name="Repkova J."/>
        </authorList>
    </citation>
    <scope>NUCLEOTIDE SEQUENCE [LARGE SCALE GENOMIC DNA]</scope>
    <source>
        <strain evidence="3">cv. 10/8</strain>
        <tissue evidence="2">Leaf</tissue>
    </source>
</reference>
<dbReference type="Proteomes" id="UP000265520">
    <property type="component" value="Unassembled WGS sequence"/>
</dbReference>
<organism evidence="2 3">
    <name type="scientific">Trifolium medium</name>
    <dbReference type="NCBI Taxonomy" id="97028"/>
    <lineage>
        <taxon>Eukaryota</taxon>
        <taxon>Viridiplantae</taxon>
        <taxon>Streptophyta</taxon>
        <taxon>Embryophyta</taxon>
        <taxon>Tracheophyta</taxon>
        <taxon>Spermatophyta</taxon>
        <taxon>Magnoliopsida</taxon>
        <taxon>eudicotyledons</taxon>
        <taxon>Gunneridae</taxon>
        <taxon>Pentapetalae</taxon>
        <taxon>rosids</taxon>
        <taxon>fabids</taxon>
        <taxon>Fabales</taxon>
        <taxon>Fabaceae</taxon>
        <taxon>Papilionoideae</taxon>
        <taxon>50 kb inversion clade</taxon>
        <taxon>NPAAA clade</taxon>
        <taxon>Hologalegina</taxon>
        <taxon>IRL clade</taxon>
        <taxon>Trifolieae</taxon>
        <taxon>Trifolium</taxon>
    </lineage>
</organism>
<proteinExistence type="predicted"/>